<dbReference type="STRING" id="39060.SAMN05660706_13513"/>
<dbReference type="GO" id="GO:0004519">
    <property type="term" value="F:endonuclease activity"/>
    <property type="evidence" value="ECO:0007669"/>
    <property type="project" value="UniProtKB-KW"/>
</dbReference>
<keyword evidence="2" id="KW-0540">Nuclease</keyword>
<sequence length="95" mass="10872">MKPFAKKFYKSKAWLKCREAYIASVFGLCERCPRPGHIVHHKIKLTPENINNPDVTLNWDNLEYLCLNCHNREHGGASTAEGLRFDENGDLVVSD</sequence>
<reference evidence="3" key="1">
    <citation type="submission" date="2016-10" db="EMBL/GenBank/DDBJ databases">
        <authorList>
            <person name="Varghese N."/>
            <person name="Submissions S."/>
        </authorList>
    </citation>
    <scope>NUCLEOTIDE SEQUENCE [LARGE SCALE GENOMIC DNA]</scope>
    <source>
        <strain evidence="3">DSM 3669</strain>
    </source>
</reference>
<proteinExistence type="predicted"/>
<organism evidence="2 3">
    <name type="scientific">Desulfoscipio geothermicus DSM 3669</name>
    <dbReference type="NCBI Taxonomy" id="1121426"/>
    <lineage>
        <taxon>Bacteria</taxon>
        <taxon>Bacillati</taxon>
        <taxon>Bacillota</taxon>
        <taxon>Clostridia</taxon>
        <taxon>Eubacteriales</taxon>
        <taxon>Desulfallaceae</taxon>
        <taxon>Desulfoscipio</taxon>
    </lineage>
</organism>
<dbReference type="OrthoDB" id="9779761at2"/>
<evidence type="ECO:0000313" key="3">
    <source>
        <dbReference type="Proteomes" id="UP000199584"/>
    </source>
</evidence>
<dbReference type="CDD" id="cd00085">
    <property type="entry name" value="HNHc"/>
    <property type="match status" value="1"/>
</dbReference>
<accession>A0A1I6ECP8</accession>
<dbReference type="Pfam" id="PF01844">
    <property type="entry name" value="HNH"/>
    <property type="match status" value="1"/>
</dbReference>
<dbReference type="InterPro" id="IPR002711">
    <property type="entry name" value="HNH"/>
</dbReference>
<dbReference type="GO" id="GO:0003676">
    <property type="term" value="F:nucleic acid binding"/>
    <property type="evidence" value="ECO:0007669"/>
    <property type="project" value="InterPro"/>
</dbReference>
<gene>
    <name evidence="2" type="ORF">SAMN05660706_13513</name>
</gene>
<feature type="domain" description="HNH" evidence="1">
    <location>
        <begin position="29"/>
        <end position="74"/>
    </location>
</feature>
<dbReference type="InterPro" id="IPR003615">
    <property type="entry name" value="HNH_nuc"/>
</dbReference>
<dbReference type="AlphaFoldDB" id="A0A1I6ECP8"/>
<evidence type="ECO:0000313" key="2">
    <source>
        <dbReference type="EMBL" id="SFR15292.1"/>
    </source>
</evidence>
<keyword evidence="2" id="KW-0378">Hydrolase</keyword>
<dbReference type="GO" id="GO:0008270">
    <property type="term" value="F:zinc ion binding"/>
    <property type="evidence" value="ECO:0007669"/>
    <property type="project" value="InterPro"/>
</dbReference>
<name>A0A1I6ECP8_9FIRM</name>
<dbReference type="RefSeq" id="WP_092486901.1">
    <property type="nucleotide sequence ID" value="NZ_FOYM01000035.1"/>
</dbReference>
<protein>
    <submittedName>
        <fullName evidence="2">HNH endonuclease</fullName>
    </submittedName>
</protein>
<dbReference type="EMBL" id="FOYM01000035">
    <property type="protein sequence ID" value="SFR15292.1"/>
    <property type="molecule type" value="Genomic_DNA"/>
</dbReference>
<dbReference type="Proteomes" id="UP000199584">
    <property type="component" value="Unassembled WGS sequence"/>
</dbReference>
<keyword evidence="2" id="KW-0255">Endonuclease</keyword>
<keyword evidence="3" id="KW-1185">Reference proteome</keyword>
<evidence type="ECO:0000259" key="1">
    <source>
        <dbReference type="Pfam" id="PF01844"/>
    </source>
</evidence>